<dbReference type="Gramene" id="EOY25651">
    <property type="protein sequence ID" value="EOY25651"/>
    <property type="gene ID" value="TCM_027033"/>
</dbReference>
<accession>A0A061G7Y0</accession>
<dbReference type="Pfam" id="PF13662">
    <property type="entry name" value="Toprim_4"/>
    <property type="match status" value="1"/>
</dbReference>
<evidence type="ECO:0000313" key="2">
    <source>
        <dbReference type="EMBL" id="EOY25651.1"/>
    </source>
</evidence>
<reference evidence="2 3" key="1">
    <citation type="journal article" date="2013" name="Genome Biol.">
        <title>The genome sequence of the most widely cultivated cacao type and its use to identify candidate genes regulating pod color.</title>
        <authorList>
            <person name="Motamayor J.C."/>
            <person name="Mockaitis K."/>
            <person name="Schmutz J."/>
            <person name="Haiminen N."/>
            <person name="Iii D.L."/>
            <person name="Cornejo O."/>
            <person name="Findley S.D."/>
            <person name="Zheng P."/>
            <person name="Utro F."/>
            <person name="Royaert S."/>
            <person name="Saski C."/>
            <person name="Jenkins J."/>
            <person name="Podicheti R."/>
            <person name="Zhao M."/>
            <person name="Scheffler B.E."/>
            <person name="Stack J.C."/>
            <person name="Feltus F.A."/>
            <person name="Mustiga G.M."/>
            <person name="Amores F."/>
            <person name="Phillips W."/>
            <person name="Marelli J.P."/>
            <person name="May G.D."/>
            <person name="Shapiro H."/>
            <person name="Ma J."/>
            <person name="Bustamante C.D."/>
            <person name="Schnell R.J."/>
            <person name="Main D."/>
            <person name="Gilbert D."/>
            <person name="Parida L."/>
            <person name="Kuhn D.N."/>
        </authorList>
    </citation>
    <scope>NUCLEOTIDE SEQUENCE [LARGE SCALE GENOMIC DNA]</scope>
    <source>
        <strain evidence="3">cv. Matina 1-6</strain>
    </source>
</reference>
<dbReference type="SUPFAM" id="SSF56731">
    <property type="entry name" value="DNA primase core"/>
    <property type="match status" value="1"/>
</dbReference>
<dbReference type="AlphaFoldDB" id="A0A061G7Y0"/>
<gene>
    <name evidence="2" type="ORF">TCM_027033</name>
</gene>
<dbReference type="STRING" id="3641.A0A061G7Y0"/>
<dbReference type="GO" id="GO:0043139">
    <property type="term" value="F:5'-3' DNA helicase activity"/>
    <property type="evidence" value="ECO:0007669"/>
    <property type="project" value="InterPro"/>
</dbReference>
<dbReference type="Proteomes" id="UP000026915">
    <property type="component" value="Chromosome 6"/>
</dbReference>
<proteinExistence type="predicted"/>
<dbReference type="InParanoid" id="A0A061G7Y0"/>
<dbReference type="Gene3D" id="3.40.1360.10">
    <property type="match status" value="1"/>
</dbReference>
<dbReference type="PANTHER" id="PTHR12873:SF6">
    <property type="entry name" value="TOPRIM DOMAIN-CONTAINING PROTEIN"/>
    <property type="match status" value="1"/>
</dbReference>
<dbReference type="OMA" id="GCKYRTM"/>
<dbReference type="GO" id="GO:0003697">
    <property type="term" value="F:single-stranded DNA binding"/>
    <property type="evidence" value="ECO:0000318"/>
    <property type="project" value="GO_Central"/>
</dbReference>
<name>A0A061G7Y0_THECC</name>
<protein>
    <submittedName>
        <fullName evidence="2">Toprim domain-containing protein, putative isoform 1</fullName>
    </submittedName>
</protein>
<evidence type="ECO:0000313" key="3">
    <source>
        <dbReference type="Proteomes" id="UP000026915"/>
    </source>
</evidence>
<feature type="domain" description="Toprim" evidence="1">
    <location>
        <begin position="227"/>
        <end position="316"/>
    </location>
</feature>
<evidence type="ECO:0000259" key="1">
    <source>
        <dbReference type="SMART" id="SM00493"/>
    </source>
</evidence>
<dbReference type="InterPro" id="IPR034154">
    <property type="entry name" value="TOPRIM_DnaG/twinkle"/>
</dbReference>
<dbReference type="InterPro" id="IPR027032">
    <property type="entry name" value="Twinkle-like"/>
</dbReference>
<dbReference type="EMBL" id="CM001884">
    <property type="protein sequence ID" value="EOY25651.1"/>
    <property type="molecule type" value="Genomic_DNA"/>
</dbReference>
<dbReference type="SMART" id="SM00493">
    <property type="entry name" value="TOPRIM"/>
    <property type="match status" value="1"/>
</dbReference>
<sequence>MPFVNIIRHAPFIFFVNTTTNYKSSFVIIPPRLGLGRRICSCSGSLPSAPKSNVPLSPSQQTINGGKVTELKKKVELLGIQGHDSCLPGRYNYLFCPKCRGGKSMGRTLSLHIIEKGDFAMWRCFQTDCGWAGQVFADSSKIIMNGTVLEPIGDELIAYFAERRISKATLQRNAVMQRSGDQAVIAFTYRRNGVIVGCKYRTLEKKFWQEKGTKKWLYGIDDIKEAATVVVVEGEIDKLAVEEAGVHNCVSVPCGAPQTVFAKELPTLEKDIAYQYLWNSKEYLDKVSCIILATDVDDPGNALAEELARRLGKERCWRVEWPKKDDFSCFKDANEVLKCLGPEALKEVIENAKPYQEYM</sequence>
<organism evidence="2 3">
    <name type="scientific">Theobroma cacao</name>
    <name type="common">Cacao</name>
    <name type="synonym">Cocoa</name>
    <dbReference type="NCBI Taxonomy" id="3641"/>
    <lineage>
        <taxon>Eukaryota</taxon>
        <taxon>Viridiplantae</taxon>
        <taxon>Streptophyta</taxon>
        <taxon>Embryophyta</taxon>
        <taxon>Tracheophyta</taxon>
        <taxon>Spermatophyta</taxon>
        <taxon>Magnoliopsida</taxon>
        <taxon>eudicotyledons</taxon>
        <taxon>Gunneridae</taxon>
        <taxon>Pentapetalae</taxon>
        <taxon>rosids</taxon>
        <taxon>malvids</taxon>
        <taxon>Malvales</taxon>
        <taxon>Malvaceae</taxon>
        <taxon>Byttnerioideae</taxon>
        <taxon>Theobroma</taxon>
    </lineage>
</organism>
<keyword evidence="3" id="KW-1185">Reference proteome</keyword>
<dbReference type="GO" id="GO:0003678">
    <property type="term" value="F:DNA helicase activity"/>
    <property type="evidence" value="ECO:0000318"/>
    <property type="project" value="GO_Central"/>
</dbReference>
<dbReference type="eggNOG" id="ENOG502QQHF">
    <property type="taxonomic scope" value="Eukaryota"/>
</dbReference>
<dbReference type="PANTHER" id="PTHR12873">
    <property type="entry name" value="T7-LIKE MITOCHONDRIAL DNA HELICASE"/>
    <property type="match status" value="1"/>
</dbReference>
<dbReference type="InterPro" id="IPR006171">
    <property type="entry name" value="TOPRIM_dom"/>
</dbReference>
<dbReference type="CDD" id="cd01029">
    <property type="entry name" value="TOPRIM_primases"/>
    <property type="match status" value="1"/>
</dbReference>